<dbReference type="Proteomes" id="UP000813462">
    <property type="component" value="Unassembled WGS sequence"/>
</dbReference>
<evidence type="ECO:0000313" key="2">
    <source>
        <dbReference type="Proteomes" id="UP000813462"/>
    </source>
</evidence>
<proteinExistence type="predicted"/>
<gene>
    <name evidence="1" type="ORF">FEM48_Zijuj01G0081200</name>
</gene>
<accession>A0A978W038</accession>
<dbReference type="EMBL" id="JAEACU010000001">
    <property type="protein sequence ID" value="KAH7545322.1"/>
    <property type="molecule type" value="Genomic_DNA"/>
</dbReference>
<evidence type="ECO:0000313" key="1">
    <source>
        <dbReference type="EMBL" id="KAH7545322.1"/>
    </source>
</evidence>
<name>A0A978W038_ZIZJJ</name>
<dbReference type="AlphaFoldDB" id="A0A978W038"/>
<reference evidence="1" key="1">
    <citation type="journal article" date="2021" name="Front. Plant Sci.">
        <title>Chromosome-Scale Genome Assembly for Chinese Sour Jujube and Insights Into Its Genome Evolution and Domestication Signature.</title>
        <authorList>
            <person name="Shen L.-Y."/>
            <person name="Luo H."/>
            <person name="Wang X.-L."/>
            <person name="Wang X.-M."/>
            <person name="Qiu X.-J."/>
            <person name="Liu H."/>
            <person name="Zhou S.-S."/>
            <person name="Jia K.-H."/>
            <person name="Nie S."/>
            <person name="Bao Y.-T."/>
            <person name="Zhang R.-G."/>
            <person name="Yun Q.-Z."/>
            <person name="Chai Y.-H."/>
            <person name="Lu J.-Y."/>
            <person name="Li Y."/>
            <person name="Zhao S.-W."/>
            <person name="Mao J.-F."/>
            <person name="Jia S.-G."/>
            <person name="Mao Y.-M."/>
        </authorList>
    </citation>
    <scope>NUCLEOTIDE SEQUENCE</scope>
    <source>
        <strain evidence="1">AT0</strain>
        <tissue evidence="1">Leaf</tissue>
    </source>
</reference>
<sequence>MAIENPTTFEGDPIGSKNANCAPIALGTKSKMIVSLIRQIAGTMAKCGASSKKSKAFDNISVRPLVQTPSAMAKLAPNSNMMFQGSMGNQGNLNLSSGIYEADNVLTDCILRYEYKKGGSCLSSSLHNPFFLHQTGNKFETNGADRKELAQSSKSLR</sequence>
<comment type="caution">
    <text evidence="1">The sequence shown here is derived from an EMBL/GenBank/DDBJ whole genome shotgun (WGS) entry which is preliminary data.</text>
</comment>
<organism evidence="1 2">
    <name type="scientific">Ziziphus jujuba var. spinosa</name>
    <dbReference type="NCBI Taxonomy" id="714518"/>
    <lineage>
        <taxon>Eukaryota</taxon>
        <taxon>Viridiplantae</taxon>
        <taxon>Streptophyta</taxon>
        <taxon>Embryophyta</taxon>
        <taxon>Tracheophyta</taxon>
        <taxon>Spermatophyta</taxon>
        <taxon>Magnoliopsida</taxon>
        <taxon>eudicotyledons</taxon>
        <taxon>Gunneridae</taxon>
        <taxon>Pentapetalae</taxon>
        <taxon>rosids</taxon>
        <taxon>fabids</taxon>
        <taxon>Rosales</taxon>
        <taxon>Rhamnaceae</taxon>
        <taxon>Paliureae</taxon>
        <taxon>Ziziphus</taxon>
    </lineage>
</organism>
<protein>
    <submittedName>
        <fullName evidence="1">Uncharacterized protein</fullName>
    </submittedName>
</protein>